<keyword evidence="3" id="KW-1185">Reference proteome</keyword>
<gene>
    <name evidence="1" type="ORF">AELL_1513</name>
    <name evidence="2" type="ORF">CP962_09215</name>
</gene>
<dbReference type="RefSeq" id="WP_118917358.1">
    <property type="nucleotide sequence ID" value="NZ_CP032097.1"/>
</dbReference>
<proteinExistence type="predicted"/>
<evidence type="ECO:0000313" key="4">
    <source>
        <dbReference type="Proteomes" id="UP000290588"/>
    </source>
</evidence>
<reference evidence="1 3" key="2">
    <citation type="submission" date="2018-08" db="EMBL/GenBank/DDBJ databases">
        <title>Complete genome of the Arcobacter ellisii type strain LMG 26155.</title>
        <authorList>
            <person name="Miller W.G."/>
            <person name="Yee E."/>
            <person name="Bono J.L."/>
        </authorList>
    </citation>
    <scope>NUCLEOTIDE SEQUENCE [LARGE SCALE GENOMIC DNA]</scope>
    <source>
        <strain evidence="1 3">LMG 26155</strain>
    </source>
</reference>
<name>A0A347U8J5_9BACT</name>
<reference evidence="2 4" key="1">
    <citation type="submission" date="2017-09" db="EMBL/GenBank/DDBJ databases">
        <title>Genomics of the genus Arcobacter.</title>
        <authorList>
            <person name="Perez-Cataluna A."/>
            <person name="Figueras M.J."/>
            <person name="Salas-Masso N."/>
        </authorList>
    </citation>
    <scope>NUCLEOTIDE SEQUENCE [LARGE SCALE GENOMIC DNA]</scope>
    <source>
        <strain evidence="2 4">CECT 7837</strain>
    </source>
</reference>
<dbReference type="EMBL" id="CP032097">
    <property type="protein sequence ID" value="AXX95173.1"/>
    <property type="molecule type" value="Genomic_DNA"/>
</dbReference>
<evidence type="ECO:0000313" key="1">
    <source>
        <dbReference type="EMBL" id="AXX95173.1"/>
    </source>
</evidence>
<dbReference type="Proteomes" id="UP000290588">
    <property type="component" value="Unassembled WGS sequence"/>
</dbReference>
<accession>A0A347U8J5</accession>
<organism evidence="2 4">
    <name type="scientific">Arcobacter ellisii</name>
    <dbReference type="NCBI Taxonomy" id="913109"/>
    <lineage>
        <taxon>Bacteria</taxon>
        <taxon>Pseudomonadati</taxon>
        <taxon>Campylobacterota</taxon>
        <taxon>Epsilonproteobacteria</taxon>
        <taxon>Campylobacterales</taxon>
        <taxon>Arcobacteraceae</taxon>
        <taxon>Arcobacter</taxon>
    </lineage>
</organism>
<dbReference type="KEGG" id="aell:AELL_1513"/>
<sequence length="120" mass="14638">MKNNIAYEMKRFGYQWLTDLSAFQKFSRGINVYINFYYHDLNTNELKETPLFLLDKDELKNNKLTRKQQFENALNHIKIQKVFPNTIMDYFYYTDNRTVIPKEFIKEEIMTSKLKQLTLF</sequence>
<dbReference type="EMBL" id="NXIG01000008">
    <property type="protein sequence ID" value="RXI30173.1"/>
    <property type="molecule type" value="Genomic_DNA"/>
</dbReference>
<dbReference type="AlphaFoldDB" id="A0A347U8J5"/>
<evidence type="ECO:0000313" key="3">
    <source>
        <dbReference type="Proteomes" id="UP000262582"/>
    </source>
</evidence>
<dbReference type="OrthoDB" id="10009773at2"/>
<evidence type="ECO:0000313" key="2">
    <source>
        <dbReference type="EMBL" id="RXI30173.1"/>
    </source>
</evidence>
<dbReference type="Proteomes" id="UP000262582">
    <property type="component" value="Chromosome"/>
</dbReference>
<protein>
    <submittedName>
        <fullName evidence="2">Uncharacterized protein</fullName>
    </submittedName>
</protein>